<keyword evidence="6" id="KW-0862">Zinc</keyword>
<dbReference type="NCBIfam" id="TIGR00726">
    <property type="entry name" value="peptidoglycan editing factor PgeF"/>
    <property type="match status" value="1"/>
</dbReference>
<dbReference type="SUPFAM" id="SSF64438">
    <property type="entry name" value="CNF1/YfiH-like putative cysteine hydrolases"/>
    <property type="match status" value="1"/>
</dbReference>
<keyword evidence="4" id="KW-0479">Metal-binding</keyword>
<comment type="similarity">
    <text evidence="2 10">Belongs to the purine nucleoside phosphorylase YfiH/LACC1 family.</text>
</comment>
<protein>
    <recommendedName>
        <fullName evidence="10">Purine nucleoside phosphorylase</fullName>
    </recommendedName>
</protein>
<evidence type="ECO:0000256" key="1">
    <source>
        <dbReference type="ARBA" id="ARBA00000553"/>
    </source>
</evidence>
<evidence type="ECO:0000256" key="7">
    <source>
        <dbReference type="ARBA" id="ARBA00047989"/>
    </source>
</evidence>
<name>A0A450SDG0_9GAMM</name>
<dbReference type="PANTHER" id="PTHR30616">
    <property type="entry name" value="UNCHARACTERIZED PROTEIN YFIH"/>
    <property type="match status" value="1"/>
</dbReference>
<evidence type="ECO:0000313" key="13">
    <source>
        <dbReference type="EMBL" id="VFJ50605.1"/>
    </source>
</evidence>
<accession>A0A450SDG0</accession>
<dbReference type="InterPro" id="IPR003730">
    <property type="entry name" value="Cu_polyphenol_OxRdtase"/>
</dbReference>
<evidence type="ECO:0000256" key="8">
    <source>
        <dbReference type="ARBA" id="ARBA00048968"/>
    </source>
</evidence>
<comment type="catalytic activity">
    <reaction evidence="1">
        <text>inosine + phosphate = alpha-D-ribose 1-phosphate + hypoxanthine</text>
        <dbReference type="Rhea" id="RHEA:27646"/>
        <dbReference type="ChEBI" id="CHEBI:17368"/>
        <dbReference type="ChEBI" id="CHEBI:17596"/>
        <dbReference type="ChEBI" id="CHEBI:43474"/>
        <dbReference type="ChEBI" id="CHEBI:57720"/>
        <dbReference type="EC" id="2.4.2.1"/>
    </reaction>
    <physiologicalReaction direction="left-to-right" evidence="1">
        <dbReference type="Rhea" id="RHEA:27647"/>
    </physiologicalReaction>
</comment>
<evidence type="ECO:0000256" key="11">
    <source>
        <dbReference type="SAM" id="MobiDB-lite"/>
    </source>
</evidence>
<feature type="region of interest" description="Disordered" evidence="11">
    <location>
        <begin position="73"/>
        <end position="93"/>
    </location>
</feature>
<evidence type="ECO:0000256" key="6">
    <source>
        <dbReference type="ARBA" id="ARBA00022833"/>
    </source>
</evidence>
<comment type="catalytic activity">
    <reaction evidence="9">
        <text>S-methyl-5'-thioadenosine + phosphate = 5-(methylsulfanyl)-alpha-D-ribose 1-phosphate + adenine</text>
        <dbReference type="Rhea" id="RHEA:11852"/>
        <dbReference type="ChEBI" id="CHEBI:16708"/>
        <dbReference type="ChEBI" id="CHEBI:17509"/>
        <dbReference type="ChEBI" id="CHEBI:43474"/>
        <dbReference type="ChEBI" id="CHEBI:58533"/>
        <dbReference type="EC" id="2.4.2.28"/>
    </reaction>
    <physiologicalReaction direction="left-to-right" evidence="9">
        <dbReference type="Rhea" id="RHEA:11853"/>
    </physiologicalReaction>
</comment>
<dbReference type="GO" id="GO:0017061">
    <property type="term" value="F:S-methyl-5-thioadenosine phosphorylase activity"/>
    <property type="evidence" value="ECO:0007669"/>
    <property type="project" value="UniProtKB-EC"/>
</dbReference>
<gene>
    <name evidence="12" type="ORF">BECKFM1743A_GA0114220_100393</name>
    <name evidence="14" type="ORF">BECKFM1743B_GA0114221_101955</name>
    <name evidence="13" type="ORF">BECKFM1743C_GA0114222_100874</name>
</gene>
<proteinExistence type="inferred from homology"/>
<evidence type="ECO:0000256" key="2">
    <source>
        <dbReference type="ARBA" id="ARBA00007353"/>
    </source>
</evidence>
<evidence type="ECO:0000313" key="12">
    <source>
        <dbReference type="EMBL" id="VFJ46635.1"/>
    </source>
</evidence>
<dbReference type="InterPro" id="IPR011324">
    <property type="entry name" value="Cytotoxic_necrot_fac-like_cat"/>
</dbReference>
<dbReference type="Pfam" id="PF02578">
    <property type="entry name" value="Cu-oxidase_4"/>
    <property type="match status" value="1"/>
</dbReference>
<dbReference type="InterPro" id="IPR038371">
    <property type="entry name" value="Cu_polyphenol_OxRdtase_sf"/>
</dbReference>
<evidence type="ECO:0000256" key="10">
    <source>
        <dbReference type="RuleBase" id="RU361274"/>
    </source>
</evidence>
<evidence type="ECO:0000256" key="4">
    <source>
        <dbReference type="ARBA" id="ARBA00022723"/>
    </source>
</evidence>
<evidence type="ECO:0000256" key="9">
    <source>
        <dbReference type="ARBA" id="ARBA00049893"/>
    </source>
</evidence>
<organism evidence="13">
    <name type="scientific">Candidatus Kentrum sp. FM</name>
    <dbReference type="NCBI Taxonomy" id="2126340"/>
    <lineage>
        <taxon>Bacteria</taxon>
        <taxon>Pseudomonadati</taxon>
        <taxon>Pseudomonadota</taxon>
        <taxon>Gammaproteobacteria</taxon>
        <taxon>Candidatus Kentrum</taxon>
    </lineage>
</organism>
<dbReference type="GO" id="GO:0016787">
    <property type="term" value="F:hydrolase activity"/>
    <property type="evidence" value="ECO:0007669"/>
    <property type="project" value="UniProtKB-KW"/>
</dbReference>
<comment type="catalytic activity">
    <reaction evidence="7">
        <text>adenosine + H2O + H(+) = inosine + NH4(+)</text>
        <dbReference type="Rhea" id="RHEA:24408"/>
        <dbReference type="ChEBI" id="CHEBI:15377"/>
        <dbReference type="ChEBI" id="CHEBI:15378"/>
        <dbReference type="ChEBI" id="CHEBI:16335"/>
        <dbReference type="ChEBI" id="CHEBI:17596"/>
        <dbReference type="ChEBI" id="CHEBI:28938"/>
        <dbReference type="EC" id="3.5.4.4"/>
    </reaction>
    <physiologicalReaction direction="left-to-right" evidence="7">
        <dbReference type="Rhea" id="RHEA:24409"/>
    </physiologicalReaction>
</comment>
<keyword evidence="3" id="KW-0808">Transferase</keyword>
<evidence type="ECO:0000256" key="3">
    <source>
        <dbReference type="ARBA" id="ARBA00022679"/>
    </source>
</evidence>
<dbReference type="PANTHER" id="PTHR30616:SF2">
    <property type="entry name" value="PURINE NUCLEOSIDE PHOSPHORYLASE LACC1"/>
    <property type="match status" value="1"/>
</dbReference>
<dbReference type="EMBL" id="CAADFL010000195">
    <property type="protein sequence ID" value="VFK11582.1"/>
    <property type="molecule type" value="Genomic_DNA"/>
</dbReference>
<comment type="catalytic activity">
    <reaction evidence="8">
        <text>adenosine + phosphate = alpha-D-ribose 1-phosphate + adenine</text>
        <dbReference type="Rhea" id="RHEA:27642"/>
        <dbReference type="ChEBI" id="CHEBI:16335"/>
        <dbReference type="ChEBI" id="CHEBI:16708"/>
        <dbReference type="ChEBI" id="CHEBI:43474"/>
        <dbReference type="ChEBI" id="CHEBI:57720"/>
        <dbReference type="EC" id="2.4.2.1"/>
    </reaction>
    <physiologicalReaction direction="left-to-right" evidence="8">
        <dbReference type="Rhea" id="RHEA:27643"/>
    </physiologicalReaction>
</comment>
<dbReference type="Gene3D" id="3.60.140.10">
    <property type="entry name" value="CNF1/YfiH-like putative cysteine hydrolases"/>
    <property type="match status" value="1"/>
</dbReference>
<dbReference type="EMBL" id="CAADFA010000087">
    <property type="protein sequence ID" value="VFJ50605.1"/>
    <property type="molecule type" value="Genomic_DNA"/>
</dbReference>
<evidence type="ECO:0000313" key="14">
    <source>
        <dbReference type="EMBL" id="VFK11582.1"/>
    </source>
</evidence>
<keyword evidence="5" id="KW-0378">Hydrolase</keyword>
<dbReference type="GO" id="GO:0005507">
    <property type="term" value="F:copper ion binding"/>
    <property type="evidence" value="ECO:0007669"/>
    <property type="project" value="TreeGrafter"/>
</dbReference>
<dbReference type="AlphaFoldDB" id="A0A450SDG0"/>
<dbReference type="EMBL" id="CAADEZ010000039">
    <property type="protein sequence ID" value="VFJ46635.1"/>
    <property type="molecule type" value="Genomic_DNA"/>
</dbReference>
<evidence type="ECO:0000256" key="5">
    <source>
        <dbReference type="ARBA" id="ARBA00022801"/>
    </source>
</evidence>
<sequence>MKIITPDWPAPGNVRAYTTTRLGGVGKPPWDSFNLADHVGDAPDCVAANRAILAERLGLPAAPRWLNQVHGNTVIDADSPAPGPGGGRPSGDASIAKRPNHVCAVLTADCLPVLFCHRRGSCAGAAHAGWRGLAGGVLESTVRALDTQPADLLAWLGPCIGPEAFEVGDEVREVFVRADGQASSAFSPTRHGHWRADLYGLARQRLEAMGIREIHGGGFCTWCDRERFFSYRREGVTGRMASLIYLTDGARSGERAG</sequence>
<reference evidence="13" key="1">
    <citation type="submission" date="2019-02" db="EMBL/GenBank/DDBJ databases">
        <authorList>
            <person name="Gruber-Vodicka R. H."/>
            <person name="Seah K. B. B."/>
        </authorList>
    </citation>
    <scope>NUCLEOTIDE SEQUENCE</scope>
    <source>
        <strain evidence="12">BECK_BZ163</strain>
        <strain evidence="14">BECK_BZ164</strain>
        <strain evidence="13">BECK_BZ165</strain>
    </source>
</reference>
<dbReference type="CDD" id="cd16833">
    <property type="entry name" value="YfiH"/>
    <property type="match status" value="1"/>
</dbReference>